<gene>
    <name evidence="2" type="ORF">HF568_00865</name>
</gene>
<protein>
    <submittedName>
        <fullName evidence="2">Uncharacterized protein</fullName>
    </submittedName>
</protein>
<evidence type="ECO:0000313" key="2">
    <source>
        <dbReference type="EMBL" id="MBU2721807.1"/>
    </source>
</evidence>
<organism evidence="2 3">
    <name type="scientific">Acidithiobacillus ferridurans</name>
    <dbReference type="NCBI Taxonomy" id="1232575"/>
    <lineage>
        <taxon>Bacteria</taxon>
        <taxon>Pseudomonadati</taxon>
        <taxon>Pseudomonadota</taxon>
        <taxon>Acidithiobacillia</taxon>
        <taxon>Acidithiobacillales</taxon>
        <taxon>Acidithiobacillaceae</taxon>
        <taxon>Acidithiobacillus</taxon>
    </lineage>
</organism>
<dbReference type="EMBL" id="JABBHS010000027">
    <property type="protein sequence ID" value="MBU2721807.1"/>
    <property type="molecule type" value="Genomic_DNA"/>
</dbReference>
<keyword evidence="1" id="KW-0175">Coiled coil</keyword>
<reference evidence="2" key="1">
    <citation type="journal article" date="2021" name="ISME J.">
        <title>Genomic evolution of the class Acidithiobacillia: deep-branching Proteobacteria living in extreme acidic conditions.</title>
        <authorList>
            <person name="Moya-Beltran A."/>
            <person name="Beard S."/>
            <person name="Rojas-Villalobos C."/>
            <person name="Issotta F."/>
            <person name="Gallardo Y."/>
            <person name="Ulloa R."/>
            <person name="Giaveno A."/>
            <person name="Degli Esposti M."/>
            <person name="Johnson D.B."/>
            <person name="Quatrini R."/>
        </authorList>
    </citation>
    <scope>NUCLEOTIDE SEQUENCE</scope>
    <source>
        <strain evidence="2">DSM 583</strain>
    </source>
</reference>
<evidence type="ECO:0000256" key="1">
    <source>
        <dbReference type="SAM" id="Coils"/>
    </source>
</evidence>
<name>A0A8X8K971_ACIFI</name>
<dbReference type="AlphaFoldDB" id="A0A8X8K971"/>
<dbReference type="RefSeq" id="WP_215886340.1">
    <property type="nucleotide sequence ID" value="NZ_CP134225.1"/>
</dbReference>
<sequence>MTTTTQIKELEAAVKVARENEDQCRRDCSAATRDARQAEVALVQARAECLGFHIGSLVIMTVYNEKIIHGAIVGFSFEYGRAVVQVAPLTKAGKRHATHRHEAFWMDDRGCFSGGLRLEETGSDKADIERQITGDN</sequence>
<comment type="caution">
    <text evidence="2">The sequence shown here is derived from an EMBL/GenBank/DDBJ whole genome shotgun (WGS) entry which is preliminary data.</text>
</comment>
<proteinExistence type="predicted"/>
<evidence type="ECO:0000313" key="3">
    <source>
        <dbReference type="Proteomes" id="UP000887300"/>
    </source>
</evidence>
<dbReference type="Proteomes" id="UP000887300">
    <property type="component" value="Unassembled WGS sequence"/>
</dbReference>
<feature type="coiled-coil region" evidence="1">
    <location>
        <begin position="7"/>
        <end position="48"/>
    </location>
</feature>
<accession>A0A8X8K971</accession>